<dbReference type="GO" id="GO:0033962">
    <property type="term" value="P:P-body assembly"/>
    <property type="evidence" value="ECO:0007669"/>
    <property type="project" value="TreeGrafter"/>
</dbReference>
<evidence type="ECO:0000259" key="2">
    <source>
        <dbReference type="PROSITE" id="PS51385"/>
    </source>
</evidence>
<comment type="caution">
    <text evidence="8">The sequence shown here is derived from an EMBL/GenBank/DDBJ whole genome shotgun (WGS) entry which is preliminary data.</text>
</comment>
<dbReference type="InterPro" id="IPR034107">
    <property type="entry name" value="Lsm16_N"/>
</dbReference>
<feature type="domain" description="YjeF N-terminal" evidence="2">
    <location>
        <begin position="216"/>
        <end position="422"/>
    </location>
</feature>
<dbReference type="EMBL" id="CAJNYU010003119">
    <property type="protein sequence ID" value="CAF3637976.1"/>
    <property type="molecule type" value="Genomic_DNA"/>
</dbReference>
<feature type="compositionally biased region" description="Low complexity" evidence="1">
    <location>
        <begin position="101"/>
        <end position="126"/>
    </location>
</feature>
<dbReference type="EMBL" id="CAJOBS010001274">
    <property type="protein sequence ID" value="CAF4711698.1"/>
    <property type="molecule type" value="Genomic_DNA"/>
</dbReference>
<dbReference type="Proteomes" id="UP000663838">
    <property type="component" value="Unassembled WGS sequence"/>
</dbReference>
<evidence type="ECO:0000313" key="7">
    <source>
        <dbReference type="EMBL" id="CAF3637976.1"/>
    </source>
</evidence>
<dbReference type="Pfam" id="PF03853">
    <property type="entry name" value="YjeF_N"/>
    <property type="match status" value="1"/>
</dbReference>
<keyword evidence="14" id="KW-1185">Reference proteome</keyword>
<evidence type="ECO:0000313" key="3">
    <source>
        <dbReference type="EMBL" id="CAF3354365.1"/>
    </source>
</evidence>
<dbReference type="GO" id="GO:0031087">
    <property type="term" value="P:deadenylation-independent decapping of nuclear-transcribed mRNA"/>
    <property type="evidence" value="ECO:0007669"/>
    <property type="project" value="InterPro"/>
</dbReference>
<evidence type="ECO:0000313" key="13">
    <source>
        <dbReference type="Proteomes" id="UP000663851"/>
    </source>
</evidence>
<dbReference type="EMBL" id="CAJNYV010001785">
    <property type="protein sequence ID" value="CAF3436440.1"/>
    <property type="molecule type" value="Genomic_DNA"/>
</dbReference>
<dbReference type="EMBL" id="CAJOBQ010000095">
    <property type="protein sequence ID" value="CAF4253512.1"/>
    <property type="molecule type" value="Genomic_DNA"/>
</dbReference>
<reference evidence="8" key="1">
    <citation type="submission" date="2021-02" db="EMBL/GenBank/DDBJ databases">
        <authorList>
            <person name="Nowell W R."/>
        </authorList>
    </citation>
    <scope>NUCLEOTIDE SEQUENCE</scope>
</reference>
<dbReference type="Proteomes" id="UP000663851">
    <property type="component" value="Unassembled WGS sequence"/>
</dbReference>
<evidence type="ECO:0000313" key="11">
    <source>
        <dbReference type="EMBL" id="CAF4458816.1"/>
    </source>
</evidence>
<dbReference type="AlphaFoldDB" id="A0A819VCG2"/>
<gene>
    <name evidence="7" type="ORF">FME351_LOCUS23803</name>
    <name evidence="3" type="ORF">GRG538_LOCUS5826</name>
    <name evidence="8" type="ORF">HFQ381_LOCUS1373</name>
    <name evidence="6" type="ORF">KIK155_LOCUS11263</name>
    <name evidence="5" type="ORF">LUA448_LOCUS17953</name>
    <name evidence="11" type="ORF">QYT958_LOCUS1248</name>
    <name evidence="4" type="ORF">TIS948_LOCUS26419</name>
    <name evidence="12" type="ORF">TOA249_LOCUS17698</name>
    <name evidence="9" type="ORF">TSG867_LOCUS3235</name>
    <name evidence="10" type="ORF">UJA718_LOCUS12625</name>
</gene>
<evidence type="ECO:0000313" key="5">
    <source>
        <dbReference type="EMBL" id="CAF3404943.1"/>
    </source>
</evidence>
<dbReference type="EMBL" id="CAJOBP010001652">
    <property type="protein sequence ID" value="CAF4300786.1"/>
    <property type="molecule type" value="Genomic_DNA"/>
</dbReference>
<accession>A0A819VCG2</accession>
<proteinExistence type="predicted"/>
<dbReference type="Pfam" id="PF12701">
    <property type="entry name" value="LSM14"/>
    <property type="match status" value="1"/>
</dbReference>
<evidence type="ECO:0000256" key="1">
    <source>
        <dbReference type="SAM" id="MobiDB-lite"/>
    </source>
</evidence>
<dbReference type="GO" id="GO:0000932">
    <property type="term" value="C:P-body"/>
    <property type="evidence" value="ECO:0007669"/>
    <property type="project" value="TreeGrafter"/>
</dbReference>
<dbReference type="InterPro" id="IPR025609">
    <property type="entry name" value="Lsm14-like_N"/>
</dbReference>
<dbReference type="Proteomes" id="UP000663872">
    <property type="component" value="Unassembled WGS sequence"/>
</dbReference>
<feature type="compositionally biased region" description="Low complexity" evidence="1">
    <location>
        <begin position="85"/>
        <end position="94"/>
    </location>
</feature>
<dbReference type="EMBL" id="CAJNYT010000551">
    <property type="protein sequence ID" value="CAF3354365.1"/>
    <property type="molecule type" value="Genomic_DNA"/>
</dbReference>
<dbReference type="OrthoDB" id="10030313at2759"/>
<dbReference type="PROSITE" id="PS51385">
    <property type="entry name" value="YJEF_N"/>
    <property type="match status" value="1"/>
</dbReference>
<evidence type="ECO:0000313" key="14">
    <source>
        <dbReference type="Proteomes" id="UP000663873"/>
    </source>
</evidence>
<dbReference type="EMBL" id="CAJOBO010000038">
    <property type="protein sequence ID" value="CAF4106964.1"/>
    <property type="molecule type" value="Genomic_DNA"/>
</dbReference>
<dbReference type="PANTHER" id="PTHR13612:SF0">
    <property type="entry name" value="ENHANCER OF MRNA-DECAPPING PROTEIN 3"/>
    <property type="match status" value="1"/>
</dbReference>
<feature type="region of interest" description="Disordered" evidence="1">
    <location>
        <begin position="85"/>
        <end position="144"/>
    </location>
</feature>
<evidence type="ECO:0000313" key="12">
    <source>
        <dbReference type="EMBL" id="CAF4711698.1"/>
    </source>
</evidence>
<protein>
    <recommendedName>
        <fullName evidence="2">YjeF N-terminal domain-containing protein</fullName>
    </recommendedName>
</protein>
<dbReference type="Proteomes" id="UP000663873">
    <property type="component" value="Unassembled WGS sequence"/>
</dbReference>
<dbReference type="Proteomes" id="UP000663865">
    <property type="component" value="Unassembled WGS sequence"/>
</dbReference>
<evidence type="ECO:0000313" key="8">
    <source>
        <dbReference type="EMBL" id="CAF4106964.1"/>
    </source>
</evidence>
<dbReference type="EMBL" id="CAJNXB010004657">
    <property type="protein sequence ID" value="CAF3386310.1"/>
    <property type="molecule type" value="Genomic_DNA"/>
</dbReference>
<dbReference type="Proteomes" id="UP000663833">
    <property type="component" value="Unassembled WGS sequence"/>
</dbReference>
<dbReference type="Proteomes" id="UP000663862">
    <property type="component" value="Unassembled WGS sequence"/>
</dbReference>
<dbReference type="InterPro" id="IPR004443">
    <property type="entry name" value="YjeF_N_dom"/>
</dbReference>
<evidence type="ECO:0000313" key="9">
    <source>
        <dbReference type="EMBL" id="CAF4253512.1"/>
    </source>
</evidence>
<dbReference type="Proteomes" id="UP000663848">
    <property type="component" value="Unassembled WGS sequence"/>
</dbReference>
<evidence type="ECO:0000313" key="4">
    <source>
        <dbReference type="EMBL" id="CAF3386310.1"/>
    </source>
</evidence>
<dbReference type="EMBL" id="CAJNYD010002214">
    <property type="protein sequence ID" value="CAF3404943.1"/>
    <property type="molecule type" value="Genomic_DNA"/>
</dbReference>
<evidence type="ECO:0000313" key="6">
    <source>
        <dbReference type="EMBL" id="CAF3436440.1"/>
    </source>
</evidence>
<dbReference type="CDD" id="cd01737">
    <property type="entry name" value="LSm16_N"/>
    <property type="match status" value="1"/>
</dbReference>
<dbReference type="SUPFAM" id="SSF64153">
    <property type="entry name" value="YjeF N-terminal domain-like"/>
    <property type="match status" value="1"/>
</dbReference>
<dbReference type="Gene3D" id="3.40.50.10260">
    <property type="entry name" value="YjeF N-terminal domain"/>
    <property type="match status" value="1"/>
</dbReference>
<dbReference type="Gene3D" id="2.30.30.100">
    <property type="match status" value="1"/>
</dbReference>
<dbReference type="PANTHER" id="PTHR13612">
    <property type="entry name" value="ENHANCER OF MRNA-DECAPPING PROTEIN 3"/>
    <property type="match status" value="1"/>
</dbReference>
<evidence type="ECO:0000313" key="10">
    <source>
        <dbReference type="EMBL" id="CAF4300786.1"/>
    </source>
</evidence>
<name>A0A819VCG2_9BILA</name>
<dbReference type="GO" id="GO:0003729">
    <property type="term" value="F:mRNA binding"/>
    <property type="evidence" value="ECO:0007669"/>
    <property type="project" value="InterPro"/>
</dbReference>
<sequence>MSFENFVNWTVSIDCGATIGNYQGQIKSVDAINQTLTLKHAFHNGILIDQDGLNNVTINAKDIIDLNLLSQPGSSFQIPKTINKKSNNEQSQQQLKAAPIANNGSKSSISSGINASLSSRSRSSKSWSDEATNENEINEETTTNRFNFDSSNLSSIKNSSIVQSYSQIQDKYRCDQMILEHNNGPIDYEQIQLPVPTAKKFLTDEGLVVPGINIELRNRLFASAEYHGYSLERRIESMGRCTSDMCLHLLGGTQRLLVKNRHQHPTIVVLACFTEVQGAYAISAGRILASRNIRIYLYLPPNTNSIQNSFIENELKLFRTTQGIITNDVTDLPRSPVDLILNGLDAANNSDSVLFAKPWYRDIVQYCSRLQASVIGVDPPLDGGAIECKYSLVPLLPLVSMSSKNVGRLYLCDLGLGQKVFQHLQIRYASPFGAKSFVALHDS</sequence>
<dbReference type="InterPro" id="IPR036652">
    <property type="entry name" value="YjeF_N_dom_sf"/>
</dbReference>
<organism evidence="8 13">
    <name type="scientific">Rotaria socialis</name>
    <dbReference type="NCBI Taxonomy" id="392032"/>
    <lineage>
        <taxon>Eukaryota</taxon>
        <taxon>Metazoa</taxon>
        <taxon>Spiralia</taxon>
        <taxon>Gnathifera</taxon>
        <taxon>Rotifera</taxon>
        <taxon>Eurotatoria</taxon>
        <taxon>Bdelloidea</taxon>
        <taxon>Philodinida</taxon>
        <taxon>Philodinidae</taxon>
        <taxon>Rotaria</taxon>
    </lineage>
</organism>
<dbReference type="Proteomes" id="UP000663869">
    <property type="component" value="Unassembled WGS sequence"/>
</dbReference>
<dbReference type="EMBL" id="CAJOBR010000066">
    <property type="protein sequence ID" value="CAF4458816.1"/>
    <property type="molecule type" value="Genomic_DNA"/>
</dbReference>
<dbReference type="Proteomes" id="UP000663825">
    <property type="component" value="Unassembled WGS sequence"/>
</dbReference>
<dbReference type="SMART" id="SM01271">
    <property type="entry name" value="LSM14"/>
    <property type="match status" value="1"/>
</dbReference>